<keyword evidence="4 6" id="KW-1133">Transmembrane helix</keyword>
<dbReference type="InterPro" id="IPR036259">
    <property type="entry name" value="MFS_trans_sf"/>
</dbReference>
<dbReference type="InterPro" id="IPR050360">
    <property type="entry name" value="MFS_Sugar_Transporters"/>
</dbReference>
<feature type="transmembrane region" description="Helical" evidence="6">
    <location>
        <begin position="118"/>
        <end position="136"/>
    </location>
</feature>
<dbReference type="Gene3D" id="1.20.1250.20">
    <property type="entry name" value="MFS general substrate transporter like domains"/>
    <property type="match status" value="1"/>
</dbReference>
<dbReference type="Proteomes" id="UP000469558">
    <property type="component" value="Unassembled WGS sequence"/>
</dbReference>
<accession>A0A8T9CGA1</accession>
<feature type="transmembrane region" description="Helical" evidence="6">
    <location>
        <begin position="142"/>
        <end position="165"/>
    </location>
</feature>
<keyword evidence="5 6" id="KW-0472">Membrane</keyword>
<protein>
    <submittedName>
        <fullName evidence="8">Lactose permease</fullName>
    </submittedName>
</protein>
<feature type="transmembrane region" description="Helical" evidence="6">
    <location>
        <begin position="88"/>
        <end position="111"/>
    </location>
</feature>
<dbReference type="InterPro" id="IPR020846">
    <property type="entry name" value="MFS_dom"/>
</dbReference>
<proteinExistence type="inferred from homology"/>
<keyword evidence="9" id="KW-1185">Reference proteome</keyword>
<dbReference type="FunFam" id="1.20.1250.20:FF:000117">
    <property type="entry name" value="MFS hexose transporter"/>
    <property type="match status" value="1"/>
</dbReference>
<feature type="domain" description="Major facilitator superfamily (MFS) profile" evidence="7">
    <location>
        <begin position="38"/>
        <end position="492"/>
    </location>
</feature>
<comment type="caution">
    <text evidence="8">The sequence shown here is derived from an EMBL/GenBank/DDBJ whole genome shotgun (WGS) entry which is preliminary data.</text>
</comment>
<feature type="transmembrane region" description="Helical" evidence="6">
    <location>
        <begin position="340"/>
        <end position="357"/>
    </location>
</feature>
<keyword evidence="3 6" id="KW-0812">Transmembrane</keyword>
<dbReference type="GO" id="GO:0016020">
    <property type="term" value="C:membrane"/>
    <property type="evidence" value="ECO:0007669"/>
    <property type="project" value="UniProtKB-SubCell"/>
</dbReference>
<dbReference type="Pfam" id="PF00083">
    <property type="entry name" value="Sugar_tr"/>
    <property type="match status" value="1"/>
</dbReference>
<evidence type="ECO:0000259" key="7">
    <source>
        <dbReference type="PROSITE" id="PS50850"/>
    </source>
</evidence>
<dbReference type="OrthoDB" id="6133115at2759"/>
<evidence type="ECO:0000256" key="4">
    <source>
        <dbReference type="ARBA" id="ARBA00022989"/>
    </source>
</evidence>
<feature type="transmembrane region" description="Helical" evidence="6">
    <location>
        <begin position="298"/>
        <end position="320"/>
    </location>
</feature>
<feature type="transmembrane region" description="Helical" evidence="6">
    <location>
        <begin position="364"/>
        <end position="383"/>
    </location>
</feature>
<feature type="transmembrane region" description="Helical" evidence="6">
    <location>
        <begin position="470"/>
        <end position="488"/>
    </location>
</feature>
<evidence type="ECO:0000256" key="5">
    <source>
        <dbReference type="ARBA" id="ARBA00023136"/>
    </source>
</evidence>
<gene>
    <name evidence="8" type="primary">LAC12_8</name>
    <name evidence="8" type="ORF">LSUE1_G000639</name>
</gene>
<organism evidence="8 9">
    <name type="scientific">Lachnellula suecica</name>
    <dbReference type="NCBI Taxonomy" id="602035"/>
    <lineage>
        <taxon>Eukaryota</taxon>
        <taxon>Fungi</taxon>
        <taxon>Dikarya</taxon>
        <taxon>Ascomycota</taxon>
        <taxon>Pezizomycotina</taxon>
        <taxon>Leotiomycetes</taxon>
        <taxon>Helotiales</taxon>
        <taxon>Lachnaceae</taxon>
        <taxon>Lachnellula</taxon>
    </lineage>
</organism>
<dbReference type="EMBL" id="QGMK01000078">
    <property type="protein sequence ID" value="TVY84501.1"/>
    <property type="molecule type" value="Genomic_DNA"/>
</dbReference>
<evidence type="ECO:0000256" key="6">
    <source>
        <dbReference type="SAM" id="Phobius"/>
    </source>
</evidence>
<comment type="similarity">
    <text evidence="2">Belongs to the major facilitator superfamily. Sugar transporter (TC 2.A.1.1) family.</text>
</comment>
<dbReference type="SUPFAM" id="SSF103473">
    <property type="entry name" value="MFS general substrate transporter"/>
    <property type="match status" value="1"/>
</dbReference>
<dbReference type="PANTHER" id="PTHR48022:SF29">
    <property type="entry name" value="SUGAR TRANSPORTER, PUTATIVE (AFU_ORTHOLOGUE AFUA_6G14500)-RELATED"/>
    <property type="match status" value="1"/>
</dbReference>
<dbReference type="AlphaFoldDB" id="A0A8T9CGA1"/>
<feature type="transmembrane region" description="Helical" evidence="6">
    <location>
        <begin position="177"/>
        <end position="196"/>
    </location>
</feature>
<dbReference type="GO" id="GO:0005351">
    <property type="term" value="F:carbohydrate:proton symporter activity"/>
    <property type="evidence" value="ECO:0007669"/>
    <property type="project" value="TreeGrafter"/>
</dbReference>
<feature type="transmembrane region" description="Helical" evidence="6">
    <location>
        <begin position="395"/>
        <end position="413"/>
    </location>
</feature>
<evidence type="ECO:0000256" key="3">
    <source>
        <dbReference type="ARBA" id="ARBA00022692"/>
    </source>
</evidence>
<dbReference type="PROSITE" id="PS50850">
    <property type="entry name" value="MFS"/>
    <property type="match status" value="1"/>
</dbReference>
<dbReference type="PANTHER" id="PTHR48022">
    <property type="entry name" value="PLASTIDIC GLUCOSE TRANSPORTER 4"/>
    <property type="match status" value="1"/>
</dbReference>
<comment type="subcellular location">
    <subcellularLocation>
        <location evidence="1">Membrane</location>
        <topology evidence="1">Multi-pass membrane protein</topology>
    </subcellularLocation>
</comment>
<reference evidence="8 9" key="1">
    <citation type="submission" date="2018-05" db="EMBL/GenBank/DDBJ databases">
        <title>Genome sequencing and assembly of the regulated plant pathogen Lachnellula willkommii and related sister species for the development of diagnostic species identification markers.</title>
        <authorList>
            <person name="Giroux E."/>
            <person name="Bilodeau G."/>
        </authorList>
    </citation>
    <scope>NUCLEOTIDE SEQUENCE [LARGE SCALE GENOMIC DNA]</scope>
    <source>
        <strain evidence="8 9">CBS 268.59</strain>
    </source>
</reference>
<evidence type="ECO:0000313" key="9">
    <source>
        <dbReference type="Proteomes" id="UP000469558"/>
    </source>
</evidence>
<evidence type="ECO:0000256" key="1">
    <source>
        <dbReference type="ARBA" id="ARBA00004141"/>
    </source>
</evidence>
<evidence type="ECO:0000313" key="8">
    <source>
        <dbReference type="EMBL" id="TVY84501.1"/>
    </source>
</evidence>
<sequence length="549" mass="61268">MGLINLGTEGDPILTRLVAEDKVRWYRKPNLRLLYLLLYPTCMGIEITSGFDSQMINGLQLITAWLKYFGTEGHDAKGAVTYAVAGPLLGIISAAYNLGAIVGVPIVPMVAQKVGRRWSIFIGSTLQCIGAIIQAFSQNAGMYIFARMVLGFGIIFCIVSGSAMLGELSYPKERPMMTSMFNASYFVGQLIASGIIVKTSEIMNDWGWRIPSLLQCVPSLVQLSLVFFLPESPRYLISKDRREEAYDILCHYHAEGDRDSVFAKAEMAQIETTIKLELETAKLSWLDMVRTPGMRRRTFIASAMGLYTQWSGNTLISYYLGKILVMIGYTDTYTKTMINLGNAGWSFINGTLIALITPRYKRRTMFLTGAFGMLAVYIGWTISMQKAMEAVANKSTNKAAGIAVLFFIYLYSLPYNIGNNALTYTYLVELFPYAERSRGISIEQFFGRSAGFFTNFVNPIGMDGAGWKYLIMYIATILCEIVTIYFFYPETQGRTLEELAFLFEDQSLADKAVVAVEKTIHYGDDGMEVGEKGVEVEHVAEVPEAKRAD</sequence>
<name>A0A8T9CGA1_9HELO</name>
<dbReference type="InterPro" id="IPR005828">
    <property type="entry name" value="MFS_sugar_transport-like"/>
</dbReference>
<evidence type="ECO:0000256" key="2">
    <source>
        <dbReference type="ARBA" id="ARBA00010992"/>
    </source>
</evidence>